<evidence type="ECO:0000313" key="3">
    <source>
        <dbReference type="Proteomes" id="UP001262410"/>
    </source>
</evidence>
<feature type="compositionally biased region" description="Low complexity" evidence="1">
    <location>
        <begin position="37"/>
        <end position="54"/>
    </location>
</feature>
<feature type="region of interest" description="Disordered" evidence="1">
    <location>
        <begin position="1"/>
        <end position="54"/>
    </location>
</feature>
<protein>
    <submittedName>
        <fullName evidence="2">Uncharacterized protein</fullName>
    </submittedName>
</protein>
<evidence type="ECO:0000256" key="1">
    <source>
        <dbReference type="SAM" id="MobiDB-lite"/>
    </source>
</evidence>
<name>A0ABU1JK83_9PROT</name>
<dbReference type="RefSeq" id="WP_309793136.1">
    <property type="nucleotide sequence ID" value="NZ_JAVDPW010000002.1"/>
</dbReference>
<gene>
    <name evidence="2" type="ORF">E9232_001533</name>
</gene>
<accession>A0ABU1JK83</accession>
<sequence>MDLADTGPAEGVLGGIEYSGNGRGVRNVGLDGDRSAADALDASDESSAGPGLPT</sequence>
<proteinExistence type="predicted"/>
<organism evidence="2 3">
    <name type="scientific">Inquilinus ginsengisoli</name>
    <dbReference type="NCBI Taxonomy" id="363840"/>
    <lineage>
        <taxon>Bacteria</taxon>
        <taxon>Pseudomonadati</taxon>
        <taxon>Pseudomonadota</taxon>
        <taxon>Alphaproteobacteria</taxon>
        <taxon>Rhodospirillales</taxon>
        <taxon>Rhodospirillaceae</taxon>
        <taxon>Inquilinus</taxon>
    </lineage>
</organism>
<keyword evidence="3" id="KW-1185">Reference proteome</keyword>
<dbReference type="EMBL" id="JAVDPW010000002">
    <property type="protein sequence ID" value="MDR6289026.1"/>
    <property type="molecule type" value="Genomic_DNA"/>
</dbReference>
<evidence type="ECO:0000313" key="2">
    <source>
        <dbReference type="EMBL" id="MDR6289026.1"/>
    </source>
</evidence>
<dbReference type="Proteomes" id="UP001262410">
    <property type="component" value="Unassembled WGS sequence"/>
</dbReference>
<comment type="caution">
    <text evidence="2">The sequence shown here is derived from an EMBL/GenBank/DDBJ whole genome shotgun (WGS) entry which is preliminary data.</text>
</comment>
<reference evidence="2 3" key="1">
    <citation type="submission" date="2023-07" db="EMBL/GenBank/DDBJ databases">
        <title>Sorghum-associated microbial communities from plants grown in Nebraska, USA.</title>
        <authorList>
            <person name="Schachtman D."/>
        </authorList>
    </citation>
    <scope>NUCLEOTIDE SEQUENCE [LARGE SCALE GENOMIC DNA]</scope>
    <source>
        <strain evidence="2 3">584</strain>
    </source>
</reference>